<name>A0AA42C0X5_9GAMM</name>
<dbReference type="NCBIfam" id="NF041550">
    <property type="entry name" value="CesT_sub"/>
    <property type="match status" value="1"/>
</dbReference>
<dbReference type="EMBL" id="JAMPJT010000001">
    <property type="protein sequence ID" value="MCV9877522.1"/>
    <property type="molecule type" value="Genomic_DNA"/>
</dbReference>
<dbReference type="EMBL" id="JAMPJU010000001">
    <property type="protein sequence ID" value="MCV9880913.1"/>
    <property type="molecule type" value="Genomic_DNA"/>
</dbReference>
<sequence>MTSIDLTTVLEDWLNSGDAMLRLDIDNGAVALVRHACGIACRAAIPLSSQADERVLEHALQLAEGAQLQFQEETAMLSLSPEDETLWLWMRHEPDDVFQLSRCLESLLNQRDIWLGLLTPSLRTAMSAPLNLNTLVFLQGEQHA</sequence>
<keyword evidence="3" id="KW-1185">Reference proteome</keyword>
<reference evidence="1" key="1">
    <citation type="submission" date="2022-04" db="EMBL/GenBank/DDBJ databases">
        <title>Brenneria sp. isolated from walnut trees in Serbia.</title>
        <authorList>
            <person name="Gasic K."/>
            <person name="Zlatkovic N."/>
            <person name="Kuzmanovic N."/>
        </authorList>
    </citation>
    <scope>NUCLEOTIDE SEQUENCE</scope>
    <source>
        <strain evidence="2">KBI 423</strain>
        <strain evidence="1">KBI 447</strain>
    </source>
</reference>
<evidence type="ECO:0000313" key="2">
    <source>
        <dbReference type="EMBL" id="MCV9880913.1"/>
    </source>
</evidence>
<proteinExistence type="predicted"/>
<evidence type="ECO:0000313" key="3">
    <source>
        <dbReference type="Proteomes" id="UP001165568"/>
    </source>
</evidence>
<evidence type="ECO:0000313" key="4">
    <source>
        <dbReference type="Proteomes" id="UP001165569"/>
    </source>
</evidence>
<dbReference type="AlphaFoldDB" id="A0AA42C0X5"/>
<evidence type="ECO:0000313" key="1">
    <source>
        <dbReference type="EMBL" id="MCV9877522.1"/>
    </source>
</evidence>
<organism evidence="1 4">
    <name type="scientific">Brenneria izbisi</name>
    <dbReference type="NCBI Taxonomy" id="2939450"/>
    <lineage>
        <taxon>Bacteria</taxon>
        <taxon>Pseudomonadati</taxon>
        <taxon>Pseudomonadota</taxon>
        <taxon>Gammaproteobacteria</taxon>
        <taxon>Enterobacterales</taxon>
        <taxon>Pectobacteriaceae</taxon>
        <taxon>Brenneria</taxon>
    </lineage>
</organism>
<dbReference type="Proteomes" id="UP001165569">
    <property type="component" value="Unassembled WGS sequence"/>
</dbReference>
<gene>
    <name evidence="1" type="ORF">NC803_01460</name>
    <name evidence="2" type="ORF">NC856_01290</name>
</gene>
<dbReference type="RefSeq" id="WP_264088602.1">
    <property type="nucleotide sequence ID" value="NZ_JAMPJT010000001.1"/>
</dbReference>
<accession>A0AA42C0X5</accession>
<comment type="caution">
    <text evidence="1">The sequence shown here is derived from an EMBL/GenBank/DDBJ whole genome shotgun (WGS) entry which is preliminary data.</text>
</comment>
<dbReference type="Proteomes" id="UP001165568">
    <property type="component" value="Unassembled WGS sequence"/>
</dbReference>
<protein>
    <submittedName>
        <fullName evidence="1">Type III secretion protein</fullName>
    </submittedName>
</protein>